<dbReference type="Proteomes" id="UP000599179">
    <property type="component" value="Unassembled WGS sequence"/>
</dbReference>
<keyword evidence="3" id="KW-1185">Reference proteome</keyword>
<sequence length="170" mass="19298">MGYLKSPNAIALISLISMLAIPMLIFQAPSDFIFRAASVAGVELYKNSGFNILNNTFLSYLNAGDQPSIDVYNSAIGLKIQSFIAFAYTYHYLNWFAKINIIGWAKSISKTNISVIILIWLFAIGLYLYNFRLGLIVLFFMSLGHVLLEFPLNIKVMKGIFSHYQIKFFR</sequence>
<evidence type="ECO:0000313" key="2">
    <source>
        <dbReference type="EMBL" id="GGE37603.1"/>
    </source>
</evidence>
<feature type="transmembrane region" description="Helical" evidence="1">
    <location>
        <begin position="135"/>
        <end position="154"/>
    </location>
</feature>
<evidence type="ECO:0000313" key="3">
    <source>
        <dbReference type="Proteomes" id="UP000599179"/>
    </source>
</evidence>
<accession>A0ABQ1SGT9</accession>
<comment type="caution">
    <text evidence="2">The sequence shown here is derived from an EMBL/GenBank/DDBJ whole genome shotgun (WGS) entry which is preliminary data.</text>
</comment>
<keyword evidence="1" id="KW-0472">Membrane</keyword>
<protein>
    <submittedName>
        <fullName evidence="2">Uncharacterized protein</fullName>
    </submittedName>
</protein>
<dbReference type="RefSeq" id="WP_188458711.1">
    <property type="nucleotide sequence ID" value="NZ_BMGM01000007.1"/>
</dbReference>
<keyword evidence="1" id="KW-1133">Transmembrane helix</keyword>
<feature type="transmembrane region" description="Helical" evidence="1">
    <location>
        <begin position="6"/>
        <end position="26"/>
    </location>
</feature>
<proteinExistence type="predicted"/>
<reference evidence="3" key="1">
    <citation type="journal article" date="2019" name="Int. J. Syst. Evol. Microbiol.">
        <title>The Global Catalogue of Microorganisms (GCM) 10K type strain sequencing project: providing services to taxonomists for standard genome sequencing and annotation.</title>
        <authorList>
            <consortium name="The Broad Institute Genomics Platform"/>
            <consortium name="The Broad Institute Genome Sequencing Center for Infectious Disease"/>
            <person name="Wu L."/>
            <person name="Ma J."/>
        </authorList>
    </citation>
    <scope>NUCLEOTIDE SEQUENCE [LARGE SCALE GENOMIC DNA]</scope>
    <source>
        <strain evidence="3">CGMCC 1.12931</strain>
    </source>
</reference>
<evidence type="ECO:0000256" key="1">
    <source>
        <dbReference type="SAM" id="Phobius"/>
    </source>
</evidence>
<name>A0ABQ1SGT9_9FLAO</name>
<gene>
    <name evidence="2" type="ORF">GCM10010832_17290</name>
</gene>
<keyword evidence="1" id="KW-0812">Transmembrane</keyword>
<dbReference type="EMBL" id="BMGM01000007">
    <property type="protein sequence ID" value="GGE37603.1"/>
    <property type="molecule type" value="Genomic_DNA"/>
</dbReference>
<feature type="transmembrane region" description="Helical" evidence="1">
    <location>
        <begin position="111"/>
        <end position="129"/>
    </location>
</feature>
<organism evidence="2 3">
    <name type="scientific">Psychroflexus planctonicus</name>
    <dbReference type="NCBI Taxonomy" id="1526575"/>
    <lineage>
        <taxon>Bacteria</taxon>
        <taxon>Pseudomonadati</taxon>
        <taxon>Bacteroidota</taxon>
        <taxon>Flavobacteriia</taxon>
        <taxon>Flavobacteriales</taxon>
        <taxon>Flavobacteriaceae</taxon>
        <taxon>Psychroflexus</taxon>
    </lineage>
</organism>